<name>A0A5B7D999_PORTR</name>
<accession>A0A5B7D999</accession>
<comment type="caution">
    <text evidence="1">The sequence shown here is derived from an EMBL/GenBank/DDBJ whole genome shotgun (WGS) entry which is preliminary data.</text>
</comment>
<gene>
    <name evidence="1" type="ORF">E2C01_010754</name>
</gene>
<evidence type="ECO:0000313" key="2">
    <source>
        <dbReference type="Proteomes" id="UP000324222"/>
    </source>
</evidence>
<dbReference type="Proteomes" id="UP000324222">
    <property type="component" value="Unassembled WGS sequence"/>
</dbReference>
<protein>
    <submittedName>
        <fullName evidence="1">Uncharacterized protein</fullName>
    </submittedName>
</protein>
<evidence type="ECO:0000313" key="1">
    <source>
        <dbReference type="EMBL" id="MPC17884.1"/>
    </source>
</evidence>
<sequence>MPFHSFSHPVPAASRAPLRFCLTLHPSPWFGLPTPRHCDTLQTSVRICCVSGPDAVDGAPPSTLAECRGEALAAGKAQCDAGSKM</sequence>
<dbReference type="AlphaFoldDB" id="A0A5B7D999"/>
<reference evidence="1 2" key="1">
    <citation type="submission" date="2019-05" db="EMBL/GenBank/DDBJ databases">
        <title>Another draft genome of Portunus trituberculatus and its Hox gene families provides insights of decapod evolution.</title>
        <authorList>
            <person name="Jeong J.-H."/>
            <person name="Song I."/>
            <person name="Kim S."/>
            <person name="Choi T."/>
            <person name="Kim D."/>
            <person name="Ryu S."/>
            <person name="Kim W."/>
        </authorList>
    </citation>
    <scope>NUCLEOTIDE SEQUENCE [LARGE SCALE GENOMIC DNA]</scope>
    <source>
        <tissue evidence="1">Muscle</tissue>
    </source>
</reference>
<dbReference type="EMBL" id="VSRR010000628">
    <property type="protein sequence ID" value="MPC17884.1"/>
    <property type="molecule type" value="Genomic_DNA"/>
</dbReference>
<keyword evidence="2" id="KW-1185">Reference proteome</keyword>
<organism evidence="1 2">
    <name type="scientific">Portunus trituberculatus</name>
    <name type="common">Swimming crab</name>
    <name type="synonym">Neptunus trituberculatus</name>
    <dbReference type="NCBI Taxonomy" id="210409"/>
    <lineage>
        <taxon>Eukaryota</taxon>
        <taxon>Metazoa</taxon>
        <taxon>Ecdysozoa</taxon>
        <taxon>Arthropoda</taxon>
        <taxon>Crustacea</taxon>
        <taxon>Multicrustacea</taxon>
        <taxon>Malacostraca</taxon>
        <taxon>Eumalacostraca</taxon>
        <taxon>Eucarida</taxon>
        <taxon>Decapoda</taxon>
        <taxon>Pleocyemata</taxon>
        <taxon>Brachyura</taxon>
        <taxon>Eubrachyura</taxon>
        <taxon>Portunoidea</taxon>
        <taxon>Portunidae</taxon>
        <taxon>Portuninae</taxon>
        <taxon>Portunus</taxon>
    </lineage>
</organism>
<proteinExistence type="predicted"/>